<keyword evidence="3" id="KW-1185">Reference proteome</keyword>
<dbReference type="EMBL" id="QRCT01000012">
    <property type="protein sequence ID" value="RDU24623.1"/>
    <property type="molecule type" value="Genomic_DNA"/>
</dbReference>
<dbReference type="InterPro" id="IPR013022">
    <property type="entry name" value="Xyl_isomerase-like_TIM-brl"/>
</dbReference>
<protein>
    <submittedName>
        <fullName evidence="2">Xylose isomerase</fullName>
    </submittedName>
</protein>
<dbReference type="AlphaFoldDB" id="A0A371AYI9"/>
<dbReference type="PANTHER" id="PTHR12110">
    <property type="entry name" value="HYDROXYPYRUVATE ISOMERASE"/>
    <property type="match status" value="1"/>
</dbReference>
<dbReference type="Pfam" id="PF01261">
    <property type="entry name" value="AP_endonuc_2"/>
    <property type="match status" value="1"/>
</dbReference>
<dbReference type="InterPro" id="IPR036237">
    <property type="entry name" value="Xyl_isomerase-like_sf"/>
</dbReference>
<dbReference type="PANTHER" id="PTHR12110:SF53">
    <property type="entry name" value="BLR5974 PROTEIN"/>
    <property type="match status" value="1"/>
</dbReference>
<dbReference type="InterPro" id="IPR050312">
    <property type="entry name" value="IolE/XylAMocC-like"/>
</dbReference>
<dbReference type="OrthoDB" id="1883766at2"/>
<dbReference type="SUPFAM" id="SSF51658">
    <property type="entry name" value="Xylose isomerase-like"/>
    <property type="match status" value="1"/>
</dbReference>
<comment type="caution">
    <text evidence="2">The sequence shown here is derived from an EMBL/GenBank/DDBJ whole genome shotgun (WGS) entry which is preliminary data.</text>
</comment>
<dbReference type="GO" id="GO:0016853">
    <property type="term" value="F:isomerase activity"/>
    <property type="evidence" value="ECO:0007669"/>
    <property type="project" value="UniProtKB-KW"/>
</dbReference>
<dbReference type="Proteomes" id="UP000255036">
    <property type="component" value="Unassembled WGS sequence"/>
</dbReference>
<evidence type="ECO:0000313" key="2">
    <source>
        <dbReference type="EMBL" id="RDU24623.1"/>
    </source>
</evidence>
<feature type="domain" description="Xylose isomerase-like TIM barrel" evidence="1">
    <location>
        <begin position="29"/>
        <end position="307"/>
    </location>
</feature>
<reference evidence="2 3" key="1">
    <citation type="submission" date="2018-07" db="EMBL/GenBank/DDBJ databases">
        <title>Anaerosacharophilus polymeroproducens gen. nov. sp. nov., an anaerobic bacterium isolated from salt field.</title>
        <authorList>
            <person name="Kim W."/>
            <person name="Yang S.-H."/>
            <person name="Oh J."/>
            <person name="Lee J.-H."/>
            <person name="Kwon K.K."/>
        </authorList>
    </citation>
    <scope>NUCLEOTIDE SEQUENCE [LARGE SCALE GENOMIC DNA]</scope>
    <source>
        <strain evidence="2 3">MCWD5</strain>
    </source>
</reference>
<evidence type="ECO:0000313" key="3">
    <source>
        <dbReference type="Proteomes" id="UP000255036"/>
    </source>
</evidence>
<accession>A0A371AYI9</accession>
<dbReference type="Gene3D" id="3.20.20.150">
    <property type="entry name" value="Divalent-metal-dependent TIM barrel enzymes"/>
    <property type="match status" value="1"/>
</dbReference>
<gene>
    <name evidence="2" type="ORF">DWV06_03930</name>
</gene>
<name>A0A371AYI9_9FIRM</name>
<organism evidence="2 3">
    <name type="scientific">Anaerosacchariphilus polymeriproducens</name>
    <dbReference type="NCBI Taxonomy" id="1812858"/>
    <lineage>
        <taxon>Bacteria</taxon>
        <taxon>Bacillati</taxon>
        <taxon>Bacillota</taxon>
        <taxon>Clostridia</taxon>
        <taxon>Lachnospirales</taxon>
        <taxon>Lachnospiraceae</taxon>
        <taxon>Anaerosacchariphilus</taxon>
    </lineage>
</organism>
<evidence type="ECO:0000259" key="1">
    <source>
        <dbReference type="Pfam" id="PF01261"/>
    </source>
</evidence>
<proteinExistence type="predicted"/>
<keyword evidence="2" id="KW-0413">Isomerase</keyword>
<dbReference type="RefSeq" id="WP_115480856.1">
    <property type="nucleotide sequence ID" value="NZ_QRCT01000012.1"/>
</dbReference>
<sequence length="328" mass="37162">MSEIKLGITLYCFTKEYCCGEMSLEDCIRTAKELGAEGYEIVASQMIPSYPYVSDKFLGEINSISHYYDIKPICYSANMDRGLRGDRNLSEDEMLAMAINDVKSAHKMGCKVMREQYLLSANAMKRLAPYAEDYDVKVGIEIHNPETPNTPIMREYLEAFKESGSKYLGFIPDFGLFACRPNKPMWDAALAAGTPLEILEMGKEMRLNEVPLEDAIEEFKKAGASGVALAALQGMYGFVQFRRDCKNELEGLKEIMSYCFHMHGKFHYLDENCHEASIPYNEIIPVIGNSDYKGFIVSEYEDHASGKALEMTKRHLIMMNKLLAKIKN</sequence>